<accession>A0A6J5MV90</accession>
<evidence type="ECO:0000313" key="12">
    <source>
        <dbReference type="EMBL" id="CAB5230671.1"/>
    </source>
</evidence>
<evidence type="ECO:0000313" key="10">
    <source>
        <dbReference type="EMBL" id="CAB4216211.1"/>
    </source>
</evidence>
<dbReference type="SUPFAM" id="SSF160940">
    <property type="entry name" value="Api92-like"/>
    <property type="match status" value="1"/>
</dbReference>
<dbReference type="EMBL" id="LR797130">
    <property type="protein sequence ID" value="CAB4188876.1"/>
    <property type="molecule type" value="Genomic_DNA"/>
</dbReference>
<evidence type="ECO:0000313" key="8">
    <source>
        <dbReference type="EMBL" id="CAB4188876.1"/>
    </source>
</evidence>
<dbReference type="Gene3D" id="3.30.70.1270">
    <property type="entry name" value="Api92-like domains"/>
    <property type="match status" value="1"/>
</dbReference>
<dbReference type="EMBL" id="LR798423">
    <property type="protein sequence ID" value="CAB5230671.1"/>
    <property type="molecule type" value="Genomic_DNA"/>
</dbReference>
<dbReference type="EMBL" id="LR796917">
    <property type="protein sequence ID" value="CAB4174293.1"/>
    <property type="molecule type" value="Genomic_DNA"/>
</dbReference>
<dbReference type="EMBL" id="LR796305">
    <property type="protein sequence ID" value="CAB4135668.1"/>
    <property type="molecule type" value="Genomic_DNA"/>
</dbReference>
<evidence type="ECO:0000313" key="5">
    <source>
        <dbReference type="EMBL" id="CAB4161556.1"/>
    </source>
</evidence>
<dbReference type="InterPro" id="IPR041329">
    <property type="entry name" value="YubB_C"/>
</dbReference>
<evidence type="ECO:0000313" key="11">
    <source>
        <dbReference type="EMBL" id="CAB4220019.1"/>
    </source>
</evidence>
<evidence type="ECO:0000313" key="4">
    <source>
        <dbReference type="EMBL" id="CAB4150834.1"/>
    </source>
</evidence>
<evidence type="ECO:0000313" key="9">
    <source>
        <dbReference type="EMBL" id="CAB4191977.1"/>
    </source>
</evidence>
<dbReference type="EMBL" id="LR796548">
    <property type="protein sequence ID" value="CAB4150834.1"/>
    <property type="molecule type" value="Genomic_DNA"/>
</dbReference>
<name>A0A6J5MV90_9CAUD</name>
<proteinExistence type="predicted"/>
<evidence type="ECO:0000259" key="1">
    <source>
        <dbReference type="Pfam" id="PF18406"/>
    </source>
</evidence>
<dbReference type="Pfam" id="PF18406">
    <property type="entry name" value="DUF1281_C"/>
    <property type="match status" value="1"/>
</dbReference>
<dbReference type="EMBL" id="LR796980">
    <property type="protein sequence ID" value="CAB4179557.1"/>
    <property type="molecule type" value="Genomic_DNA"/>
</dbReference>
<dbReference type="EMBL" id="LR796461">
    <property type="protein sequence ID" value="CAB4146164.1"/>
    <property type="molecule type" value="Genomic_DNA"/>
</dbReference>
<dbReference type="EMBL" id="LR797492">
    <property type="protein sequence ID" value="CAB4220019.1"/>
    <property type="molecule type" value="Genomic_DNA"/>
</dbReference>
<gene>
    <name evidence="7" type="ORF">UFOVP1031_144</name>
    <name evidence="8" type="ORF">UFOVP1172_148</name>
    <name evidence="9" type="ORF">UFOVP1240_53</name>
    <name evidence="10" type="ORF">UFOVP1486_110</name>
    <name evidence="12" type="ORF">UFOVP1578_59</name>
    <name evidence="11" type="ORF">UFOVP1630_51</name>
    <name evidence="2" type="ORF">UFOVP288_70</name>
    <name evidence="3" type="ORF">UFOVP483_126</name>
    <name evidence="4" type="ORF">UFOVP573_45</name>
    <name evidence="5" type="ORF">UFOVP769_70</name>
    <name evidence="6" type="ORF">UFOVP962_38</name>
</gene>
<sequence>MPNHCNNTLGVLGKTEDVEKFVAFVTNNGPDKEDDKYELFKKLIPMPNELEGTISPSKSSNEELIKKYGTDNWYDWCNNNWGTKWGDYSITKSDLANLVQYSYSFKEDGVKDYDNGIEDTSNSYVHFYYDTAWAPGSDELSAALCVQFPELNFNLYYEEQGMGFAGQVRIKKGEIVYNDSWEFHPACDDISEIDFDWN</sequence>
<protein>
    <recommendedName>
        <fullName evidence="1">YubB ferredoxin-like domain-containing protein</fullName>
    </recommendedName>
</protein>
<dbReference type="EMBL" id="LR796709">
    <property type="protein sequence ID" value="CAB4161556.1"/>
    <property type="molecule type" value="Genomic_DNA"/>
</dbReference>
<evidence type="ECO:0000313" key="6">
    <source>
        <dbReference type="EMBL" id="CAB4174293.1"/>
    </source>
</evidence>
<feature type="domain" description="YubB ferredoxin-like" evidence="1">
    <location>
        <begin position="118"/>
        <end position="184"/>
    </location>
</feature>
<dbReference type="EMBL" id="LR797434">
    <property type="protein sequence ID" value="CAB4216211.1"/>
    <property type="molecule type" value="Genomic_DNA"/>
</dbReference>
<reference evidence="4" key="1">
    <citation type="submission" date="2020-04" db="EMBL/GenBank/DDBJ databases">
        <authorList>
            <person name="Chiriac C."/>
            <person name="Salcher M."/>
            <person name="Ghai R."/>
            <person name="Kavagutti S V."/>
        </authorList>
    </citation>
    <scope>NUCLEOTIDE SEQUENCE</scope>
</reference>
<evidence type="ECO:0000313" key="2">
    <source>
        <dbReference type="EMBL" id="CAB4135668.1"/>
    </source>
</evidence>
<evidence type="ECO:0000313" key="7">
    <source>
        <dbReference type="EMBL" id="CAB4179557.1"/>
    </source>
</evidence>
<evidence type="ECO:0000313" key="3">
    <source>
        <dbReference type="EMBL" id="CAB4146164.1"/>
    </source>
</evidence>
<dbReference type="EMBL" id="LR797180">
    <property type="protein sequence ID" value="CAB4191977.1"/>
    <property type="molecule type" value="Genomic_DNA"/>
</dbReference>
<organism evidence="4">
    <name type="scientific">uncultured Caudovirales phage</name>
    <dbReference type="NCBI Taxonomy" id="2100421"/>
    <lineage>
        <taxon>Viruses</taxon>
        <taxon>Duplodnaviria</taxon>
        <taxon>Heunggongvirae</taxon>
        <taxon>Uroviricota</taxon>
        <taxon>Caudoviricetes</taxon>
        <taxon>Peduoviridae</taxon>
        <taxon>Maltschvirus</taxon>
        <taxon>Maltschvirus maltsch</taxon>
    </lineage>
</organism>